<dbReference type="Proteomes" id="UP001307889">
    <property type="component" value="Chromosome 4"/>
</dbReference>
<keyword evidence="3" id="KW-1185">Reference proteome</keyword>
<evidence type="ECO:0000256" key="1">
    <source>
        <dbReference type="SAM" id="Phobius"/>
    </source>
</evidence>
<gene>
    <name evidence="2" type="ORF">NTJ_06725</name>
</gene>
<reference evidence="2 3" key="1">
    <citation type="submission" date="2023-09" db="EMBL/GenBank/DDBJ databases">
        <title>Nesidiocoris tenuis whole genome shotgun sequence.</title>
        <authorList>
            <person name="Shibata T."/>
            <person name="Shimoda M."/>
            <person name="Kobayashi T."/>
            <person name="Uehara T."/>
        </authorList>
    </citation>
    <scope>NUCLEOTIDE SEQUENCE [LARGE SCALE GENOMIC DNA]</scope>
    <source>
        <strain evidence="2 3">Japan</strain>
    </source>
</reference>
<proteinExistence type="predicted"/>
<evidence type="ECO:0000313" key="3">
    <source>
        <dbReference type="Proteomes" id="UP001307889"/>
    </source>
</evidence>
<keyword evidence="1" id="KW-0472">Membrane</keyword>
<sequence>MPRRFLFPISAVGSSYIETGSKEDMATLVWPEKRQRCLFVPVLLCHLSSLFYTLTPFLFSFLASWSEKERVLTCLDLSVSAFL</sequence>
<protein>
    <submittedName>
        <fullName evidence="2">Uncharacterized protein</fullName>
    </submittedName>
</protein>
<keyword evidence="1" id="KW-0812">Transmembrane</keyword>
<feature type="transmembrane region" description="Helical" evidence="1">
    <location>
        <begin position="38"/>
        <end position="63"/>
    </location>
</feature>
<keyword evidence="1" id="KW-1133">Transmembrane helix</keyword>
<dbReference type="EMBL" id="AP028912">
    <property type="protein sequence ID" value="BES93916.1"/>
    <property type="molecule type" value="Genomic_DNA"/>
</dbReference>
<name>A0ABN7ASQ0_9HEMI</name>
<accession>A0ABN7ASQ0</accession>
<organism evidence="2 3">
    <name type="scientific">Nesidiocoris tenuis</name>
    <dbReference type="NCBI Taxonomy" id="355587"/>
    <lineage>
        <taxon>Eukaryota</taxon>
        <taxon>Metazoa</taxon>
        <taxon>Ecdysozoa</taxon>
        <taxon>Arthropoda</taxon>
        <taxon>Hexapoda</taxon>
        <taxon>Insecta</taxon>
        <taxon>Pterygota</taxon>
        <taxon>Neoptera</taxon>
        <taxon>Paraneoptera</taxon>
        <taxon>Hemiptera</taxon>
        <taxon>Heteroptera</taxon>
        <taxon>Panheteroptera</taxon>
        <taxon>Cimicomorpha</taxon>
        <taxon>Miridae</taxon>
        <taxon>Dicyphina</taxon>
        <taxon>Nesidiocoris</taxon>
    </lineage>
</organism>
<evidence type="ECO:0000313" key="2">
    <source>
        <dbReference type="EMBL" id="BES93916.1"/>
    </source>
</evidence>